<dbReference type="EMBL" id="JAINDJ010000006">
    <property type="protein sequence ID" value="KAG9444977.1"/>
    <property type="molecule type" value="Genomic_DNA"/>
</dbReference>
<reference evidence="1 2" key="1">
    <citation type="submission" date="2021-07" db="EMBL/GenBank/DDBJ databases">
        <title>The Aristolochia fimbriata genome: insights into angiosperm evolution, floral development and chemical biosynthesis.</title>
        <authorList>
            <person name="Jiao Y."/>
        </authorList>
    </citation>
    <scope>NUCLEOTIDE SEQUENCE [LARGE SCALE GENOMIC DNA]</scope>
    <source>
        <strain evidence="1">IBCAS-2021</strain>
        <tissue evidence="1">Leaf</tissue>
    </source>
</reference>
<dbReference type="PANTHER" id="PTHR34565">
    <property type="entry name" value="TRANSMEMBRANE PROTEIN"/>
    <property type="match status" value="1"/>
</dbReference>
<evidence type="ECO:0008006" key="3">
    <source>
        <dbReference type="Google" id="ProtNLM"/>
    </source>
</evidence>
<dbReference type="AlphaFoldDB" id="A0AAV7EB68"/>
<organism evidence="1 2">
    <name type="scientific">Aristolochia fimbriata</name>
    <name type="common">White veined hardy Dutchman's pipe vine</name>
    <dbReference type="NCBI Taxonomy" id="158543"/>
    <lineage>
        <taxon>Eukaryota</taxon>
        <taxon>Viridiplantae</taxon>
        <taxon>Streptophyta</taxon>
        <taxon>Embryophyta</taxon>
        <taxon>Tracheophyta</taxon>
        <taxon>Spermatophyta</taxon>
        <taxon>Magnoliopsida</taxon>
        <taxon>Magnoliidae</taxon>
        <taxon>Piperales</taxon>
        <taxon>Aristolochiaceae</taxon>
        <taxon>Aristolochia</taxon>
    </lineage>
</organism>
<dbReference type="InterPro" id="IPR052867">
    <property type="entry name" value="ATP_Synthase_Subunit_6"/>
</dbReference>
<comment type="caution">
    <text evidence="1">The sequence shown here is derived from an EMBL/GenBank/DDBJ whole genome shotgun (WGS) entry which is preliminary data.</text>
</comment>
<sequence length="155" mass="18155">MYPDLQTYTQINLKGSGRVSIQHLAVKPPYIFLRLGYLKVAFIVLQVDKPEGIKVLKGYSNKRPNPMGLRFPSFPPDRVNIEEVRALEREREYVKMRKFDPWPVFFRREWKRNWPFLVGFAITGTLITKLTLNLTDEDAAKSDFVKRHQRESGVS</sequence>
<evidence type="ECO:0000313" key="1">
    <source>
        <dbReference type="EMBL" id="KAG9444977.1"/>
    </source>
</evidence>
<evidence type="ECO:0000313" key="2">
    <source>
        <dbReference type="Proteomes" id="UP000825729"/>
    </source>
</evidence>
<proteinExistence type="predicted"/>
<keyword evidence="2" id="KW-1185">Reference proteome</keyword>
<protein>
    <recommendedName>
        <fullName evidence="3">NADH dehydrogenase [ubiquinone] 1 beta subcomplex subunit 4</fullName>
    </recommendedName>
</protein>
<dbReference type="Proteomes" id="UP000825729">
    <property type="component" value="Unassembled WGS sequence"/>
</dbReference>
<gene>
    <name evidence="1" type="ORF">H6P81_016317</name>
</gene>
<name>A0AAV7EB68_ARIFI</name>
<accession>A0AAV7EB68</accession>
<dbReference type="PANTHER" id="PTHR34565:SF1">
    <property type="entry name" value="TRANSMEMBRANE PROTEIN"/>
    <property type="match status" value="1"/>
</dbReference>